<dbReference type="Gene3D" id="3.30.1400.10">
    <property type="entry name" value="ZipA, C-terminal FtsZ-binding domain"/>
    <property type="match status" value="1"/>
</dbReference>
<protein>
    <recommendedName>
        <fullName evidence="8">Cell division protein ZipA</fullName>
    </recommendedName>
</protein>
<keyword evidence="5 11" id="KW-1133">Transmembrane helix</keyword>
<keyword evidence="14" id="KW-1185">Reference proteome</keyword>
<evidence type="ECO:0000256" key="3">
    <source>
        <dbReference type="ARBA" id="ARBA00022618"/>
    </source>
</evidence>
<dbReference type="AlphaFoldDB" id="A0A2S5TCZ0"/>
<dbReference type="PANTHER" id="PTHR38685">
    <property type="entry name" value="CELL DIVISION PROTEIN ZIPA"/>
    <property type="match status" value="1"/>
</dbReference>
<evidence type="ECO:0000256" key="6">
    <source>
        <dbReference type="ARBA" id="ARBA00023136"/>
    </source>
</evidence>
<evidence type="ECO:0000256" key="2">
    <source>
        <dbReference type="ARBA" id="ARBA00022519"/>
    </source>
</evidence>
<dbReference type="Pfam" id="PF04354">
    <property type="entry name" value="ZipA_C"/>
    <property type="match status" value="1"/>
</dbReference>
<comment type="function">
    <text evidence="8">Essential cell division protein that stabilizes the FtsZ protofilaments by cross-linking them and that serves as a cytoplasmic membrane anchor for the Z ring. Also required for the recruitment to the septal ring of downstream cell division proteins.</text>
</comment>
<evidence type="ECO:0000256" key="7">
    <source>
        <dbReference type="ARBA" id="ARBA00023306"/>
    </source>
</evidence>
<keyword evidence="6 9" id="KW-0472">Membrane</keyword>
<dbReference type="Proteomes" id="UP000238220">
    <property type="component" value="Unassembled WGS sequence"/>
</dbReference>
<dbReference type="OrthoDB" id="7054914at2"/>
<proteinExistence type="inferred from homology"/>
<gene>
    <name evidence="13" type="ORF">C3942_15475</name>
</gene>
<dbReference type="SUPFAM" id="SSF64383">
    <property type="entry name" value="Cell-division protein ZipA, C-terminal domain"/>
    <property type="match status" value="1"/>
</dbReference>
<dbReference type="RefSeq" id="WP_104231269.1">
    <property type="nucleotide sequence ID" value="NZ_PSNW01000009.1"/>
</dbReference>
<dbReference type="SMART" id="SM00771">
    <property type="entry name" value="ZipA_C"/>
    <property type="match status" value="1"/>
</dbReference>
<evidence type="ECO:0000256" key="10">
    <source>
        <dbReference type="SAM" id="MobiDB-lite"/>
    </source>
</evidence>
<evidence type="ECO:0000256" key="4">
    <source>
        <dbReference type="ARBA" id="ARBA00022692"/>
    </source>
</evidence>
<keyword evidence="1 9" id="KW-1003">Cell membrane</keyword>
<comment type="subcellular location">
    <subcellularLocation>
        <location evidence="9">Cell inner membrane</location>
        <topology evidence="9">Single-pass type I membrane protein</topology>
    </subcellularLocation>
</comment>
<evidence type="ECO:0000313" key="14">
    <source>
        <dbReference type="Proteomes" id="UP000238220"/>
    </source>
</evidence>
<dbReference type="InterPro" id="IPR011919">
    <property type="entry name" value="Cell_div_ZipA"/>
</dbReference>
<dbReference type="GO" id="GO:0005886">
    <property type="term" value="C:plasma membrane"/>
    <property type="evidence" value="ECO:0007669"/>
    <property type="project" value="UniProtKB-SubCell"/>
</dbReference>
<dbReference type="PANTHER" id="PTHR38685:SF1">
    <property type="entry name" value="CELL DIVISION PROTEIN ZIPA"/>
    <property type="match status" value="1"/>
</dbReference>
<sequence length="240" mass="25346">MSVLQWALLIVGAAAVIAVYVISRRSNRLPKDWEPPSARGNVPRGVPGLPGKPGSDQMDMFAQGSRGGEFDEFGVGKPRKRAEPGLFGEAEEPAAAPAAPKVEEKIVTLLIAEREGTAIFGPKIHLALQAQGLAFGEHRIYHRQQGGKTVFSVASLVKPGLLDPAEQQGFSTPGLTVFMLLPGPAKPGAALQDMISTAQSLANALNAEVFDASRQPLTPDNARTLKADVGAWAQRNGIAL</sequence>
<keyword evidence="3 8" id="KW-0132">Cell division</keyword>
<keyword evidence="7 8" id="KW-0131">Cell cycle</keyword>
<reference evidence="13 14" key="1">
    <citation type="submission" date="2018-02" db="EMBL/GenBank/DDBJ databases">
        <title>Genome sequencing of Solimonas sp. HR-BB.</title>
        <authorList>
            <person name="Lee Y."/>
            <person name="Jeon C.O."/>
        </authorList>
    </citation>
    <scope>NUCLEOTIDE SEQUENCE [LARGE SCALE GENOMIC DNA]</scope>
    <source>
        <strain evidence="13 14">HR-BB</strain>
    </source>
</reference>
<evidence type="ECO:0000313" key="13">
    <source>
        <dbReference type="EMBL" id="PPE72826.1"/>
    </source>
</evidence>
<dbReference type="InterPro" id="IPR036765">
    <property type="entry name" value="ZipA_FtsZ-bd_C_sf"/>
</dbReference>
<comment type="caution">
    <text evidence="13">The sequence shown here is derived from an EMBL/GenBank/DDBJ whole genome shotgun (WGS) entry which is preliminary data.</text>
</comment>
<evidence type="ECO:0000256" key="9">
    <source>
        <dbReference type="RuleBase" id="RU003613"/>
    </source>
</evidence>
<name>A0A2S5TCZ0_9GAMM</name>
<feature type="region of interest" description="Disordered" evidence="10">
    <location>
        <begin position="30"/>
        <end position="55"/>
    </location>
</feature>
<organism evidence="13 14">
    <name type="scientific">Solimonas fluminis</name>
    <dbReference type="NCBI Taxonomy" id="2086571"/>
    <lineage>
        <taxon>Bacteria</taxon>
        <taxon>Pseudomonadati</taxon>
        <taxon>Pseudomonadota</taxon>
        <taxon>Gammaproteobacteria</taxon>
        <taxon>Nevskiales</taxon>
        <taxon>Nevskiaceae</taxon>
        <taxon>Solimonas</taxon>
    </lineage>
</organism>
<dbReference type="GO" id="GO:0000917">
    <property type="term" value="P:division septum assembly"/>
    <property type="evidence" value="ECO:0007669"/>
    <property type="project" value="TreeGrafter"/>
</dbReference>
<dbReference type="InterPro" id="IPR007449">
    <property type="entry name" value="ZipA_FtsZ-bd_C"/>
</dbReference>
<evidence type="ECO:0000256" key="5">
    <source>
        <dbReference type="ARBA" id="ARBA00022989"/>
    </source>
</evidence>
<keyword evidence="2 9" id="KW-0997">Cell inner membrane</keyword>
<accession>A0A2S5TCZ0</accession>
<evidence type="ECO:0000256" key="1">
    <source>
        <dbReference type="ARBA" id="ARBA00022475"/>
    </source>
</evidence>
<evidence type="ECO:0000259" key="12">
    <source>
        <dbReference type="SMART" id="SM00771"/>
    </source>
</evidence>
<dbReference type="GO" id="GO:0032153">
    <property type="term" value="C:cell division site"/>
    <property type="evidence" value="ECO:0007669"/>
    <property type="project" value="TreeGrafter"/>
</dbReference>
<keyword evidence="4 9" id="KW-0812">Transmembrane</keyword>
<evidence type="ECO:0000256" key="8">
    <source>
        <dbReference type="RuleBase" id="RU003612"/>
    </source>
</evidence>
<evidence type="ECO:0000256" key="11">
    <source>
        <dbReference type="SAM" id="Phobius"/>
    </source>
</evidence>
<dbReference type="EMBL" id="PSNW01000009">
    <property type="protein sequence ID" value="PPE72826.1"/>
    <property type="molecule type" value="Genomic_DNA"/>
</dbReference>
<feature type="transmembrane region" description="Helical" evidence="11">
    <location>
        <begin position="6"/>
        <end position="23"/>
    </location>
</feature>
<comment type="similarity">
    <text evidence="8">Belongs to the ZipA family.</text>
</comment>
<feature type="domain" description="ZipA C-terminal FtsZ-binding" evidence="12">
    <location>
        <begin position="103"/>
        <end position="229"/>
    </location>
</feature>